<dbReference type="InterPro" id="IPR000073">
    <property type="entry name" value="AB_hydrolase_1"/>
</dbReference>
<proteinExistence type="predicted"/>
<dbReference type="GeneID" id="28846933"/>
<dbReference type="InterPro" id="IPR052897">
    <property type="entry name" value="Sec-Metab_Biosynth_Hydrolase"/>
</dbReference>
<dbReference type="Proteomes" id="UP000078397">
    <property type="component" value="Unassembled WGS sequence"/>
</dbReference>
<dbReference type="GO" id="GO:0016787">
    <property type="term" value="F:hydrolase activity"/>
    <property type="evidence" value="ECO:0007669"/>
    <property type="project" value="UniProtKB-KW"/>
</dbReference>
<dbReference type="Pfam" id="PF12697">
    <property type="entry name" value="Abhydrolase_6"/>
    <property type="match status" value="1"/>
</dbReference>
<evidence type="ECO:0000259" key="1">
    <source>
        <dbReference type="Pfam" id="PF12697"/>
    </source>
</evidence>
<dbReference type="OrthoDB" id="408373at2759"/>
<name>A0A179FZQ8_METCM</name>
<dbReference type="InterPro" id="IPR029058">
    <property type="entry name" value="AB_hydrolase_fold"/>
</dbReference>
<dbReference type="PANTHER" id="PTHR37017:SF3">
    <property type="entry name" value="AB HYDROLASE-1 DOMAIN-CONTAINING PROTEIN"/>
    <property type="match status" value="1"/>
</dbReference>
<dbReference type="AlphaFoldDB" id="A0A179FZQ8"/>
<sequence>MSSKPTFVLVPGAWHAASTWDKVKAVLSTKGYKSVAVTLPSTNGDPSVSFADDIKATRDAITLETTAGLDVVVVVHSYGGFVGLSAIKGLSKKTAPSTATGHVIGVVLIATGFNTAGMSFLDCVGGTPPPTWKADTETGFAVITADIKDMFYHDLPDEEAEMWASRILPQSLKVLKEGGEDSYEGWRDVPCWQLQTTEDRGLPIAMQKMVVQMAKDRGVELEAREIQSSHSPMLSRPEETVAFLEDAAKAFGK</sequence>
<dbReference type="SUPFAM" id="SSF53474">
    <property type="entry name" value="alpha/beta-Hydrolases"/>
    <property type="match status" value="1"/>
</dbReference>
<dbReference type="RefSeq" id="XP_018147619.1">
    <property type="nucleotide sequence ID" value="XM_018282939.1"/>
</dbReference>
<dbReference type="EMBL" id="LSBJ02000002">
    <property type="protein sequence ID" value="OAQ71082.1"/>
    <property type="molecule type" value="Genomic_DNA"/>
</dbReference>
<accession>A0A179FZQ8</accession>
<evidence type="ECO:0000313" key="3">
    <source>
        <dbReference type="Proteomes" id="UP000078397"/>
    </source>
</evidence>
<dbReference type="KEGG" id="pchm:VFPPC_03438"/>
<protein>
    <submittedName>
        <fullName evidence="2">Alpha/beta-Hydrolase</fullName>
    </submittedName>
</protein>
<organism evidence="2 3">
    <name type="scientific">Pochonia chlamydosporia 170</name>
    <dbReference type="NCBI Taxonomy" id="1380566"/>
    <lineage>
        <taxon>Eukaryota</taxon>
        <taxon>Fungi</taxon>
        <taxon>Dikarya</taxon>
        <taxon>Ascomycota</taxon>
        <taxon>Pezizomycotina</taxon>
        <taxon>Sordariomycetes</taxon>
        <taxon>Hypocreomycetidae</taxon>
        <taxon>Hypocreales</taxon>
        <taxon>Clavicipitaceae</taxon>
        <taxon>Pochonia</taxon>
    </lineage>
</organism>
<dbReference type="Gene3D" id="3.40.50.1820">
    <property type="entry name" value="alpha/beta hydrolase"/>
    <property type="match status" value="1"/>
</dbReference>
<dbReference type="STRING" id="1380566.A0A179FZQ8"/>
<evidence type="ECO:0000313" key="2">
    <source>
        <dbReference type="EMBL" id="OAQ71082.1"/>
    </source>
</evidence>
<feature type="domain" description="AB hydrolase-1" evidence="1">
    <location>
        <begin position="7"/>
        <end position="242"/>
    </location>
</feature>
<keyword evidence="3" id="KW-1185">Reference proteome</keyword>
<comment type="caution">
    <text evidence="2">The sequence shown here is derived from an EMBL/GenBank/DDBJ whole genome shotgun (WGS) entry which is preliminary data.</text>
</comment>
<reference evidence="2 3" key="1">
    <citation type="journal article" date="2016" name="PLoS Pathog.">
        <title>Biosynthesis of antibiotic leucinostatins in bio-control fungus Purpureocillium lilacinum and their inhibition on phytophthora revealed by genome mining.</title>
        <authorList>
            <person name="Wang G."/>
            <person name="Liu Z."/>
            <person name="Lin R."/>
            <person name="Li E."/>
            <person name="Mao Z."/>
            <person name="Ling J."/>
            <person name="Yang Y."/>
            <person name="Yin W.B."/>
            <person name="Xie B."/>
        </authorList>
    </citation>
    <scope>NUCLEOTIDE SEQUENCE [LARGE SCALE GENOMIC DNA]</scope>
    <source>
        <strain evidence="2">170</strain>
    </source>
</reference>
<dbReference type="PANTHER" id="PTHR37017">
    <property type="entry name" value="AB HYDROLASE-1 DOMAIN-CONTAINING PROTEIN-RELATED"/>
    <property type="match status" value="1"/>
</dbReference>
<gene>
    <name evidence="2" type="ORF">VFPPC_03438</name>
</gene>